<organism evidence="9 10">
    <name type="scientific">Faecalispora sporosphaeroides</name>
    <dbReference type="NCBI Taxonomy" id="1549"/>
    <lineage>
        <taxon>Bacteria</taxon>
        <taxon>Bacillati</taxon>
        <taxon>Bacillota</taxon>
        <taxon>Clostridia</taxon>
        <taxon>Eubacteriales</taxon>
        <taxon>Oscillospiraceae</taxon>
        <taxon>Faecalispora</taxon>
    </lineage>
</organism>
<evidence type="ECO:0000256" key="4">
    <source>
        <dbReference type="ARBA" id="ARBA00022692"/>
    </source>
</evidence>
<evidence type="ECO:0000259" key="8">
    <source>
        <dbReference type="PROSITE" id="PS50928"/>
    </source>
</evidence>
<dbReference type="SUPFAM" id="SSF161098">
    <property type="entry name" value="MetI-like"/>
    <property type="match status" value="1"/>
</dbReference>
<feature type="transmembrane region" description="Helical" evidence="7">
    <location>
        <begin position="63"/>
        <end position="85"/>
    </location>
</feature>
<keyword evidence="4 7" id="KW-0812">Transmembrane</keyword>
<feature type="transmembrane region" description="Helical" evidence="7">
    <location>
        <begin position="124"/>
        <end position="146"/>
    </location>
</feature>
<dbReference type="Pfam" id="PF00528">
    <property type="entry name" value="BPD_transp_1"/>
    <property type="match status" value="1"/>
</dbReference>
<dbReference type="EMBL" id="SVNY01000001">
    <property type="protein sequence ID" value="MBE6832505.1"/>
    <property type="molecule type" value="Genomic_DNA"/>
</dbReference>
<feature type="transmembrane region" description="Helical" evidence="7">
    <location>
        <begin position="167"/>
        <end position="189"/>
    </location>
</feature>
<evidence type="ECO:0000256" key="6">
    <source>
        <dbReference type="ARBA" id="ARBA00023136"/>
    </source>
</evidence>
<protein>
    <submittedName>
        <fullName evidence="9">ABC transporter permease subunit</fullName>
    </submittedName>
</protein>
<evidence type="ECO:0000256" key="3">
    <source>
        <dbReference type="ARBA" id="ARBA00022475"/>
    </source>
</evidence>
<dbReference type="RefSeq" id="WP_020074162.1">
    <property type="nucleotide sequence ID" value="NZ_SVNY01000001.1"/>
</dbReference>
<sequence length="253" mass="27379">MSRGAIGRAARVLGVAAFWLAVWQLLYQSVGQEILLVSPAQTLSRVFELSCRADFWVSAGGSLYNVAAGFVCASLLGVVLGALCCRFRFLYQLIYPLLSAVKATPVASFIILALVWLQSVRVPAFIAGLIVLPIVFGNVCQGAAAADRELLEMARVFRLGRWKTLRYIYLPTVAPYLAAAFTTGMGLAWKAGVSAEVLANVRSSIGGRIYGAKIYLDTADLFAWTAVVVVLSVALERLLLACFRRIPWGEGKP</sequence>
<comment type="subcellular location">
    <subcellularLocation>
        <location evidence="1 7">Cell membrane</location>
        <topology evidence="1 7">Multi-pass membrane protein</topology>
    </subcellularLocation>
</comment>
<dbReference type="PROSITE" id="PS50928">
    <property type="entry name" value="ABC_TM1"/>
    <property type="match status" value="1"/>
</dbReference>
<name>A0A928KQ39_9FIRM</name>
<evidence type="ECO:0000256" key="5">
    <source>
        <dbReference type="ARBA" id="ARBA00022989"/>
    </source>
</evidence>
<accession>A0A928KQ39</accession>
<reference evidence="9" key="1">
    <citation type="submission" date="2019-04" db="EMBL/GenBank/DDBJ databases">
        <title>Evolution of Biomass-Degrading Anaerobic Consortia Revealed by Metagenomics.</title>
        <authorList>
            <person name="Peng X."/>
        </authorList>
    </citation>
    <scope>NUCLEOTIDE SEQUENCE</scope>
    <source>
        <strain evidence="9">SIG551</strain>
    </source>
</reference>
<evidence type="ECO:0000256" key="2">
    <source>
        <dbReference type="ARBA" id="ARBA00022448"/>
    </source>
</evidence>
<feature type="transmembrane region" description="Helical" evidence="7">
    <location>
        <begin position="12"/>
        <end position="30"/>
    </location>
</feature>
<dbReference type="AlphaFoldDB" id="A0A928KQ39"/>
<proteinExistence type="inferred from homology"/>
<feature type="transmembrane region" description="Helical" evidence="7">
    <location>
        <begin position="221"/>
        <end position="243"/>
    </location>
</feature>
<comment type="caution">
    <text evidence="9">The sequence shown here is derived from an EMBL/GenBank/DDBJ whole genome shotgun (WGS) entry which is preliminary data.</text>
</comment>
<keyword evidence="5 7" id="KW-1133">Transmembrane helix</keyword>
<gene>
    <name evidence="9" type="ORF">E7512_02805</name>
</gene>
<evidence type="ECO:0000256" key="7">
    <source>
        <dbReference type="RuleBase" id="RU363032"/>
    </source>
</evidence>
<evidence type="ECO:0000256" key="1">
    <source>
        <dbReference type="ARBA" id="ARBA00004651"/>
    </source>
</evidence>
<feature type="domain" description="ABC transmembrane type-1" evidence="8">
    <location>
        <begin position="59"/>
        <end position="239"/>
    </location>
</feature>
<evidence type="ECO:0000313" key="9">
    <source>
        <dbReference type="EMBL" id="MBE6832505.1"/>
    </source>
</evidence>
<comment type="similarity">
    <text evidence="7">Belongs to the binding-protein-dependent transport system permease family.</text>
</comment>
<keyword evidence="2 7" id="KW-0813">Transport</keyword>
<dbReference type="PANTHER" id="PTHR30151">
    <property type="entry name" value="ALKANE SULFONATE ABC TRANSPORTER-RELATED, MEMBRANE SUBUNIT"/>
    <property type="match status" value="1"/>
</dbReference>
<evidence type="ECO:0000313" key="10">
    <source>
        <dbReference type="Proteomes" id="UP000754750"/>
    </source>
</evidence>
<dbReference type="PANTHER" id="PTHR30151:SF0">
    <property type="entry name" value="ABC TRANSPORTER PERMEASE PROTEIN MJ0413-RELATED"/>
    <property type="match status" value="1"/>
</dbReference>
<keyword evidence="3" id="KW-1003">Cell membrane</keyword>
<dbReference type="GO" id="GO:0055085">
    <property type="term" value="P:transmembrane transport"/>
    <property type="evidence" value="ECO:0007669"/>
    <property type="project" value="InterPro"/>
</dbReference>
<dbReference type="CDD" id="cd06261">
    <property type="entry name" value="TM_PBP2"/>
    <property type="match status" value="1"/>
</dbReference>
<dbReference type="InterPro" id="IPR035906">
    <property type="entry name" value="MetI-like_sf"/>
</dbReference>
<dbReference type="InterPro" id="IPR000515">
    <property type="entry name" value="MetI-like"/>
</dbReference>
<keyword evidence="6 7" id="KW-0472">Membrane</keyword>
<dbReference type="Proteomes" id="UP000754750">
    <property type="component" value="Unassembled WGS sequence"/>
</dbReference>
<feature type="transmembrane region" description="Helical" evidence="7">
    <location>
        <begin position="97"/>
        <end position="118"/>
    </location>
</feature>
<dbReference type="Gene3D" id="1.10.3720.10">
    <property type="entry name" value="MetI-like"/>
    <property type="match status" value="1"/>
</dbReference>
<dbReference type="GO" id="GO:0005886">
    <property type="term" value="C:plasma membrane"/>
    <property type="evidence" value="ECO:0007669"/>
    <property type="project" value="UniProtKB-SubCell"/>
</dbReference>